<evidence type="ECO:0000313" key="2">
    <source>
        <dbReference type="EMBL" id="EHH10362.1"/>
    </source>
</evidence>
<proteinExistence type="predicted"/>
<organism evidence="2 3">
    <name type="scientific">Mesorhizobium amorphae CCNWGS0123</name>
    <dbReference type="NCBI Taxonomy" id="1082933"/>
    <lineage>
        <taxon>Bacteria</taxon>
        <taxon>Pseudomonadati</taxon>
        <taxon>Pseudomonadota</taxon>
        <taxon>Alphaproteobacteria</taxon>
        <taxon>Hyphomicrobiales</taxon>
        <taxon>Phyllobacteriaceae</taxon>
        <taxon>Mesorhizobium</taxon>
    </lineage>
</organism>
<dbReference type="PROSITE" id="PS51318">
    <property type="entry name" value="TAT"/>
    <property type="match status" value="1"/>
</dbReference>
<name>G6YCP0_9HYPH</name>
<keyword evidence="1" id="KW-0732">Signal</keyword>
<accession>G6YCP0</accession>
<feature type="chain" id="PRO_5003490058" evidence="1">
    <location>
        <begin position="30"/>
        <end position="48"/>
    </location>
</feature>
<reference evidence="2 3" key="1">
    <citation type="journal article" date="2012" name="J. Bacteriol.">
        <title>Draft Genome Sequence of Plant Growth-Promoting Rhizobium Mesorhizobium amorphae, Isolated from Zinc-Lead Mine Tailings.</title>
        <authorList>
            <person name="Hao X."/>
            <person name="Lin Y."/>
            <person name="Johnstone L."/>
            <person name="Baltrus D.A."/>
            <person name="Miller S.J."/>
            <person name="Wei G."/>
            <person name="Rensing C."/>
        </authorList>
    </citation>
    <scope>NUCLEOTIDE SEQUENCE [LARGE SCALE GENOMIC DNA]</scope>
    <source>
        <strain evidence="2 3">CCNWGS0123</strain>
    </source>
</reference>
<keyword evidence="3" id="KW-1185">Reference proteome</keyword>
<dbReference type="InterPro" id="IPR006311">
    <property type="entry name" value="TAT_signal"/>
</dbReference>
<dbReference type="Proteomes" id="UP000002949">
    <property type="component" value="Unassembled WGS sequence"/>
</dbReference>
<evidence type="ECO:0000313" key="3">
    <source>
        <dbReference type="Proteomes" id="UP000002949"/>
    </source>
</evidence>
<gene>
    <name evidence="2" type="ORF">MEA186_18627</name>
</gene>
<dbReference type="AlphaFoldDB" id="G6YCP0"/>
<sequence>MAGISRRQSLALGAAALGAAMLAPRAVWATVSDAADGLDLSKAGSDEE</sequence>
<protein>
    <submittedName>
        <fullName evidence="2">Uncharacterized protein</fullName>
    </submittedName>
</protein>
<feature type="signal peptide" evidence="1">
    <location>
        <begin position="1"/>
        <end position="29"/>
    </location>
</feature>
<dbReference type="RefSeq" id="WP_006203318.1">
    <property type="nucleotide sequence ID" value="NZ_AGSN01000128.1"/>
</dbReference>
<dbReference type="PATRIC" id="fig|1082933.3.peg.3635"/>
<dbReference type="EMBL" id="AGSN01000128">
    <property type="protein sequence ID" value="EHH10362.1"/>
    <property type="molecule type" value="Genomic_DNA"/>
</dbReference>
<evidence type="ECO:0000256" key="1">
    <source>
        <dbReference type="SAM" id="SignalP"/>
    </source>
</evidence>